<organism evidence="12 13">
    <name type="scientific">Rubinisphaera brasiliensis (strain ATCC 49424 / DSM 5305 / JCM 21570 / IAM 15109 / NBRC 103401 / IFAM 1448)</name>
    <name type="common">Planctomyces brasiliensis</name>
    <dbReference type="NCBI Taxonomy" id="756272"/>
    <lineage>
        <taxon>Bacteria</taxon>
        <taxon>Pseudomonadati</taxon>
        <taxon>Planctomycetota</taxon>
        <taxon>Planctomycetia</taxon>
        <taxon>Planctomycetales</taxon>
        <taxon>Planctomycetaceae</taxon>
        <taxon>Rubinisphaera</taxon>
    </lineage>
</organism>
<evidence type="ECO:0000256" key="2">
    <source>
        <dbReference type="ARBA" id="ARBA00022670"/>
    </source>
</evidence>
<dbReference type="eggNOG" id="COG2195">
    <property type="taxonomic scope" value="Bacteria"/>
</dbReference>
<keyword evidence="13" id="KW-1185">Reference proteome</keyword>
<dbReference type="NCBIfam" id="TIGR01882">
    <property type="entry name" value="peptidase-T"/>
    <property type="match status" value="1"/>
</dbReference>
<feature type="domain" description="Peptidase M20 dimerisation" evidence="11">
    <location>
        <begin position="209"/>
        <end position="308"/>
    </location>
</feature>
<evidence type="ECO:0000256" key="4">
    <source>
        <dbReference type="ARBA" id="ARBA00022801"/>
    </source>
</evidence>
<sequence>MDGLVERFCRYVKVDTQADETSSTAPSTAKQLDLSRMLADECRELGLHDVSLSEQGVVMATLPGNVGHESPVIAWVAHVDTSPEYSGTNVKPLLHKNYAGGDIPLPGDTTKVLTVAENPELEGLIGETIITSDGSTLLGADDKSGIAVMMTAAAELLANPDIPHGPIRLCFTTDEEIGRGIEHVDLKQLGALCGYTLDSDGYGRVDSETFSADQATVTVKGINTHPSVGKGALVNAIRILSAFIDRLPQHTLSPETTEGRDGFMHPYHIEGGVAECSARIILRDFETENLKKQADLLESIAESLRQEFPRAKIEVAIREQYRNMREGLQKEPRALAKAIEATRNAGLEPREEIIRGGTDGSLLTEAGLPTPNLSSGQHNPHSPLEWTSEKEMQDAVRVLIELAKLWGQEQA</sequence>
<feature type="active site" description="Proton acceptor" evidence="8">
    <location>
        <position position="175"/>
    </location>
</feature>
<dbReference type="NCBIfam" id="NF003976">
    <property type="entry name" value="PRK05469.1"/>
    <property type="match status" value="1"/>
</dbReference>
<dbReference type="PANTHER" id="PTHR42994:SF1">
    <property type="entry name" value="PEPTIDASE T"/>
    <property type="match status" value="1"/>
</dbReference>
<name>F0SQM9_RUBBR</name>
<proteinExistence type="inferred from homology"/>
<dbReference type="STRING" id="756272.Plabr_1447"/>
<evidence type="ECO:0000256" key="3">
    <source>
        <dbReference type="ARBA" id="ARBA00022723"/>
    </source>
</evidence>
<dbReference type="InterPro" id="IPR036264">
    <property type="entry name" value="Bact_exopeptidase_dim_dom"/>
</dbReference>
<comment type="cofactor">
    <cofactor evidence="9">
        <name>Zn(2+)</name>
        <dbReference type="ChEBI" id="CHEBI:29105"/>
    </cofactor>
    <text evidence="9">Binds 2 Zn(2+) ions per subunit.</text>
</comment>
<evidence type="ECO:0000256" key="6">
    <source>
        <dbReference type="ARBA" id="ARBA00023049"/>
    </source>
</evidence>
<evidence type="ECO:0000256" key="5">
    <source>
        <dbReference type="ARBA" id="ARBA00022833"/>
    </source>
</evidence>
<evidence type="ECO:0000256" key="1">
    <source>
        <dbReference type="ARBA" id="ARBA00009692"/>
    </source>
</evidence>
<dbReference type="RefSeq" id="WP_013627788.1">
    <property type="nucleotide sequence ID" value="NC_015174.1"/>
</dbReference>
<dbReference type="Pfam" id="PF07687">
    <property type="entry name" value="M20_dimer"/>
    <property type="match status" value="1"/>
</dbReference>
<dbReference type="KEGG" id="pbs:Plabr_1447"/>
<dbReference type="PROSITE" id="PS00759">
    <property type="entry name" value="ARGE_DAPE_CPG2_2"/>
    <property type="match status" value="1"/>
</dbReference>
<comment type="similarity">
    <text evidence="1">Belongs to the peptidase M20B family.</text>
</comment>
<evidence type="ECO:0000313" key="13">
    <source>
        <dbReference type="Proteomes" id="UP000006860"/>
    </source>
</evidence>
<keyword evidence="3 9" id="KW-0479">Metal-binding</keyword>
<evidence type="ECO:0000313" key="12">
    <source>
        <dbReference type="EMBL" id="ADY59059.1"/>
    </source>
</evidence>
<dbReference type="Gene3D" id="3.30.70.360">
    <property type="match status" value="1"/>
</dbReference>
<dbReference type="SUPFAM" id="SSF55031">
    <property type="entry name" value="Bacterial exopeptidase dimerisation domain"/>
    <property type="match status" value="1"/>
</dbReference>
<keyword evidence="12" id="KW-0031">Aminopeptidase</keyword>
<dbReference type="GO" id="GO:0006508">
    <property type="term" value="P:proteolysis"/>
    <property type="evidence" value="ECO:0007669"/>
    <property type="project" value="UniProtKB-UniRule"/>
</dbReference>
<reference evidence="13" key="1">
    <citation type="submission" date="2011-02" db="EMBL/GenBank/DDBJ databases">
        <title>The complete genome of Planctomyces brasiliensis DSM 5305.</title>
        <authorList>
            <person name="Lucas S."/>
            <person name="Copeland A."/>
            <person name="Lapidus A."/>
            <person name="Bruce D."/>
            <person name="Goodwin L."/>
            <person name="Pitluck S."/>
            <person name="Kyrpides N."/>
            <person name="Mavromatis K."/>
            <person name="Pagani I."/>
            <person name="Ivanova N."/>
            <person name="Ovchinnikova G."/>
            <person name="Lu M."/>
            <person name="Detter J.C."/>
            <person name="Han C."/>
            <person name="Land M."/>
            <person name="Hauser L."/>
            <person name="Markowitz V."/>
            <person name="Cheng J.-F."/>
            <person name="Hugenholtz P."/>
            <person name="Woyke T."/>
            <person name="Wu D."/>
            <person name="Tindall B."/>
            <person name="Pomrenke H.G."/>
            <person name="Brambilla E."/>
            <person name="Klenk H.-P."/>
            <person name="Eisen J.A."/>
        </authorList>
    </citation>
    <scope>NUCLEOTIDE SEQUENCE [LARGE SCALE GENOMIC DNA]</scope>
    <source>
        <strain evidence="13">ATCC 49424 / DSM 5305 / JCM 21570 / NBRC 103401 / IFAM 1448</strain>
    </source>
</reference>
<feature type="binding site" evidence="9">
    <location>
        <position position="176"/>
    </location>
    <ligand>
        <name>Zn(2+)</name>
        <dbReference type="ChEBI" id="CHEBI:29105"/>
        <label>2</label>
    </ligand>
</feature>
<dbReference type="GO" id="GO:0006518">
    <property type="term" value="P:peptide metabolic process"/>
    <property type="evidence" value="ECO:0007669"/>
    <property type="project" value="InterPro"/>
</dbReference>
<dbReference type="AlphaFoldDB" id="F0SQM9"/>
<feature type="binding site" evidence="9">
    <location>
        <position position="198"/>
    </location>
    <ligand>
        <name>Zn(2+)</name>
        <dbReference type="ChEBI" id="CHEBI:29105"/>
        <label>1</label>
    </ligand>
</feature>
<dbReference type="EMBL" id="CP002546">
    <property type="protein sequence ID" value="ADY59059.1"/>
    <property type="molecule type" value="Genomic_DNA"/>
</dbReference>
<accession>F0SQM9</accession>
<keyword evidence="2" id="KW-0645">Protease</keyword>
<dbReference type="SUPFAM" id="SSF53187">
    <property type="entry name" value="Zn-dependent exopeptidases"/>
    <property type="match status" value="1"/>
</dbReference>
<evidence type="ECO:0000256" key="10">
    <source>
        <dbReference type="SAM" id="MobiDB-lite"/>
    </source>
</evidence>
<dbReference type="OrthoDB" id="9804934at2"/>
<dbReference type="GO" id="GO:0005829">
    <property type="term" value="C:cytosol"/>
    <property type="evidence" value="ECO:0007669"/>
    <property type="project" value="TreeGrafter"/>
</dbReference>
<dbReference type="Gene3D" id="3.40.630.10">
    <property type="entry name" value="Zn peptidases"/>
    <property type="match status" value="1"/>
</dbReference>
<keyword evidence="4 12" id="KW-0378">Hydrolase</keyword>
<dbReference type="GO" id="GO:0008270">
    <property type="term" value="F:zinc ion binding"/>
    <property type="evidence" value="ECO:0007669"/>
    <property type="project" value="InterPro"/>
</dbReference>
<dbReference type="PIRSF" id="PIRSF037215">
    <property type="entry name" value="Peptidase_M20B"/>
    <property type="match status" value="1"/>
</dbReference>
<dbReference type="InterPro" id="IPR001261">
    <property type="entry name" value="ArgE/DapE_CS"/>
</dbReference>
<dbReference type="Proteomes" id="UP000006860">
    <property type="component" value="Chromosome"/>
</dbReference>
<dbReference type="InterPro" id="IPR002933">
    <property type="entry name" value="Peptidase_M20"/>
</dbReference>
<evidence type="ECO:0000256" key="7">
    <source>
        <dbReference type="NCBIfam" id="TIGR01882"/>
    </source>
</evidence>
<dbReference type="InterPro" id="IPR010161">
    <property type="entry name" value="Peptidase_M20B"/>
</dbReference>
<evidence type="ECO:0000259" key="11">
    <source>
        <dbReference type="Pfam" id="PF07687"/>
    </source>
</evidence>
<evidence type="ECO:0000256" key="9">
    <source>
        <dbReference type="PIRSR" id="PIRSR037215-2"/>
    </source>
</evidence>
<feature type="active site" evidence="8">
    <location>
        <position position="80"/>
    </location>
</feature>
<dbReference type="EC" id="3.4.11.4" evidence="7"/>
<protein>
    <recommendedName>
        <fullName evidence="7">Peptidase T</fullName>
        <ecNumber evidence="7">3.4.11.4</ecNumber>
    </recommendedName>
</protein>
<keyword evidence="6" id="KW-0482">Metalloprotease</keyword>
<dbReference type="NCBIfam" id="NF009920">
    <property type="entry name" value="PRK13381.1"/>
    <property type="match status" value="1"/>
</dbReference>
<dbReference type="Pfam" id="PF01546">
    <property type="entry name" value="Peptidase_M20"/>
    <property type="match status" value="1"/>
</dbReference>
<feature type="compositionally biased region" description="Polar residues" evidence="10">
    <location>
        <begin position="371"/>
        <end position="380"/>
    </location>
</feature>
<feature type="binding site" evidence="9">
    <location>
        <position position="141"/>
    </location>
    <ligand>
        <name>Zn(2+)</name>
        <dbReference type="ChEBI" id="CHEBI:29105"/>
        <label>2</label>
    </ligand>
</feature>
<dbReference type="PANTHER" id="PTHR42994">
    <property type="entry name" value="PEPTIDASE T"/>
    <property type="match status" value="1"/>
</dbReference>
<evidence type="ECO:0000256" key="8">
    <source>
        <dbReference type="PIRSR" id="PIRSR037215-1"/>
    </source>
</evidence>
<feature type="binding site" evidence="9">
    <location>
        <position position="78"/>
    </location>
    <ligand>
        <name>Zn(2+)</name>
        <dbReference type="ChEBI" id="CHEBI:29105"/>
        <label>1</label>
    </ligand>
</feature>
<dbReference type="GO" id="GO:0008237">
    <property type="term" value="F:metallopeptidase activity"/>
    <property type="evidence" value="ECO:0007669"/>
    <property type="project" value="UniProtKB-KW"/>
</dbReference>
<dbReference type="GO" id="GO:0045148">
    <property type="term" value="F:tripeptide aminopeptidase activity"/>
    <property type="evidence" value="ECO:0007669"/>
    <property type="project" value="UniProtKB-UniRule"/>
</dbReference>
<dbReference type="InterPro" id="IPR011650">
    <property type="entry name" value="Peptidase_M20_dimer"/>
</dbReference>
<feature type="binding site" evidence="9">
    <location>
        <position position="381"/>
    </location>
    <ligand>
        <name>Zn(2+)</name>
        <dbReference type="ChEBI" id="CHEBI:29105"/>
        <label>2</label>
    </ligand>
</feature>
<feature type="region of interest" description="Disordered" evidence="10">
    <location>
        <begin position="360"/>
        <end position="383"/>
    </location>
</feature>
<keyword evidence="5 9" id="KW-0862">Zinc</keyword>
<dbReference type="HOGENOM" id="CLU_053676_0_0_0"/>
<feature type="binding site" evidence="9">
    <location>
        <position position="141"/>
    </location>
    <ligand>
        <name>Zn(2+)</name>
        <dbReference type="ChEBI" id="CHEBI:29105"/>
        <label>1</label>
    </ligand>
</feature>
<gene>
    <name evidence="12" type="ordered locus">Plabr_1447</name>
</gene>